<dbReference type="NCBIfam" id="TIGR00229">
    <property type="entry name" value="sensory_box"/>
    <property type="match status" value="1"/>
</dbReference>
<feature type="domain" description="PAS" evidence="2">
    <location>
        <begin position="477"/>
        <end position="506"/>
    </location>
</feature>
<dbReference type="Proteomes" id="UP000501466">
    <property type="component" value="Chromosome"/>
</dbReference>
<dbReference type="PROSITE" id="PS50883">
    <property type="entry name" value="EAL"/>
    <property type="match status" value="1"/>
</dbReference>
<evidence type="ECO:0000259" key="2">
    <source>
        <dbReference type="PROSITE" id="PS50112"/>
    </source>
</evidence>
<dbReference type="SMART" id="SM00091">
    <property type="entry name" value="PAS"/>
    <property type="match status" value="1"/>
</dbReference>
<dbReference type="InterPro" id="IPR013655">
    <property type="entry name" value="PAS_fold_3"/>
</dbReference>
<dbReference type="CDD" id="cd00130">
    <property type="entry name" value="PAS"/>
    <property type="match status" value="1"/>
</dbReference>
<dbReference type="AlphaFoldDB" id="A0A6F8PLF6"/>
<dbReference type="KEGG" id="tzo:THMIRHAT_06400"/>
<feature type="transmembrane region" description="Helical" evidence="1">
    <location>
        <begin position="247"/>
        <end position="266"/>
    </location>
</feature>
<dbReference type="InterPro" id="IPR045812">
    <property type="entry name" value="DAHL"/>
</dbReference>
<feature type="domain" description="GGDEF" evidence="5">
    <location>
        <begin position="617"/>
        <end position="759"/>
    </location>
</feature>
<dbReference type="Pfam" id="PF00990">
    <property type="entry name" value="GGDEF"/>
    <property type="match status" value="1"/>
</dbReference>
<dbReference type="InterPro" id="IPR035965">
    <property type="entry name" value="PAS-like_dom_sf"/>
</dbReference>
<name>A0A6F8PLF6_9GAMM</name>
<dbReference type="Gene3D" id="3.30.450.40">
    <property type="match status" value="1"/>
</dbReference>
<dbReference type="PANTHER" id="PTHR44757">
    <property type="entry name" value="DIGUANYLATE CYCLASE DGCP"/>
    <property type="match status" value="1"/>
</dbReference>
<dbReference type="Pfam" id="PF08447">
    <property type="entry name" value="PAS_3"/>
    <property type="match status" value="1"/>
</dbReference>
<gene>
    <name evidence="6" type="ORF">THMIRHAT_06400</name>
</gene>
<organism evidence="6 7">
    <name type="scientific">Thiosulfativibrio zosterae</name>
    <dbReference type="NCBI Taxonomy" id="2675053"/>
    <lineage>
        <taxon>Bacteria</taxon>
        <taxon>Pseudomonadati</taxon>
        <taxon>Pseudomonadota</taxon>
        <taxon>Gammaproteobacteria</taxon>
        <taxon>Thiotrichales</taxon>
        <taxon>Piscirickettsiaceae</taxon>
        <taxon>Thiosulfativibrio</taxon>
    </lineage>
</organism>
<sequence length="1024" mass="116267">MATANRSKMKRRFRQWRFPALFISSLLLSAWLLLSNVDELKNRTQILQQTVKVIANQAELREVLSLSLSQNQVNLDRINHLHLDNQRYLSEIQANLPSNPQLAKRFTALTQSFEEQFHLVNAFKSSNAVFQNSALYFPTLIQDCSNKNSSPEVSDIIKQVYILGINNITQPSSLNQLKFQQAMDKLAKSTDQCNDLFKHGKILNEYLLKRHYQYQSILNAPIKGKLLEFYDGYEHYSQQNVQQSQEFNYLLLAINLLFMIYILWVLNQLSKQNHQLILASQELEKQRNLYHGLSEANQAIAKLNNAQEIFQAIVDIIHERVKVPSCMISQPSENGMIKALAVSGVGKDLLKHLPISVDANHPAGQGSISLAYRTQQPIIIHDYLNSKQAQYWMAQAKAFNLQSVASLPLFEQGKIYGIMTLYSDQNNAFTEEVLEVISTFSNDLSLAIERLSLAQRQKNQEADLAVSAIAFESQENIIITDAQGIILKANQSFYDTTGYTPEEVIGLTPRIVKSGLEAPQTYQDIWQSLLSTGHWHGEIRNRKKDGTIYPVYQQINAVYDKHHRVSNYISHAQDLTKQKQDAAKISFLQNHDELTGLANHPLLIERITQQLEQTSSYYNFLSLINLKRFKSINESLGHEAGDQLLIQVGRRLTLLSLEHVVEKTFARISSDEFAILCLTETQTHEALQTVSNQIIYEIEEAFKTPFQVGNNSLNVEMAIGATVFSAGQKEQPIDIYQQALTALHRAKLNPTSHIQFFAEEMQSIAQEEFALEAALRNAFNNKEFVMYYQPQVDTQTGAYLGSEALIRWLTPNNELIPPYKFIPLLERTRLIIKVGYWLLEEVLKQTQQLPDFANQTYTVSVNLSGVQFGDKKLVQTIKEILLSTQFPAQRLMLEVTESSLMADMQSGLAILHELKRLGCKIAIDDFGTGYSSFAYLKNMPVDELKIDKFFIDDIHNAKDSAIIQTIIALASALNISSIAEGVEDSSQLISLQTMDCNKIQGYYFSKPLPFEHLADFITHNTSTS</sequence>
<dbReference type="InterPro" id="IPR029016">
    <property type="entry name" value="GAF-like_dom_sf"/>
</dbReference>
<dbReference type="SMART" id="SM00267">
    <property type="entry name" value="GGDEF"/>
    <property type="match status" value="1"/>
</dbReference>
<evidence type="ECO:0000313" key="7">
    <source>
        <dbReference type="Proteomes" id="UP000501466"/>
    </source>
</evidence>
<dbReference type="Pfam" id="PF19443">
    <property type="entry name" value="DAHL"/>
    <property type="match status" value="1"/>
</dbReference>
<evidence type="ECO:0008006" key="8">
    <source>
        <dbReference type="Google" id="ProtNLM"/>
    </source>
</evidence>
<evidence type="ECO:0000256" key="1">
    <source>
        <dbReference type="SAM" id="Phobius"/>
    </source>
</evidence>
<dbReference type="SMART" id="SM00065">
    <property type="entry name" value="GAF"/>
    <property type="match status" value="1"/>
</dbReference>
<dbReference type="InterPro" id="IPR001610">
    <property type="entry name" value="PAC"/>
</dbReference>
<dbReference type="InterPro" id="IPR035919">
    <property type="entry name" value="EAL_sf"/>
</dbReference>
<evidence type="ECO:0000313" key="6">
    <source>
        <dbReference type="EMBL" id="BBP42894.1"/>
    </source>
</evidence>
<dbReference type="Gene3D" id="3.30.70.270">
    <property type="match status" value="1"/>
</dbReference>
<dbReference type="Pfam" id="PF01590">
    <property type="entry name" value="GAF"/>
    <property type="match status" value="1"/>
</dbReference>
<dbReference type="InterPro" id="IPR029787">
    <property type="entry name" value="Nucleotide_cyclase"/>
</dbReference>
<dbReference type="EMBL" id="AP021888">
    <property type="protein sequence ID" value="BBP42894.1"/>
    <property type="molecule type" value="Genomic_DNA"/>
</dbReference>
<dbReference type="InterPro" id="IPR043128">
    <property type="entry name" value="Rev_trsase/Diguanyl_cyclase"/>
</dbReference>
<dbReference type="Gene3D" id="3.30.450.20">
    <property type="entry name" value="PAS domain"/>
    <property type="match status" value="1"/>
</dbReference>
<reference evidence="7" key="1">
    <citation type="submission" date="2019-11" db="EMBL/GenBank/DDBJ databases">
        <title>Isolation and characterization of two novel species in the genus Thiomicrorhabdus.</title>
        <authorList>
            <person name="Mochizuki J."/>
            <person name="Kojima H."/>
            <person name="Fukui M."/>
        </authorList>
    </citation>
    <scope>NUCLEOTIDE SEQUENCE [LARGE SCALE GENOMIC DNA]</scope>
    <source>
        <strain evidence="7">AkT22</strain>
    </source>
</reference>
<keyword evidence="1" id="KW-0472">Membrane</keyword>
<dbReference type="InterPro" id="IPR000700">
    <property type="entry name" value="PAS-assoc_C"/>
</dbReference>
<dbReference type="NCBIfam" id="TIGR00254">
    <property type="entry name" value="GGDEF"/>
    <property type="match status" value="1"/>
</dbReference>
<dbReference type="Gene3D" id="3.20.20.450">
    <property type="entry name" value="EAL domain"/>
    <property type="match status" value="1"/>
</dbReference>
<dbReference type="CDD" id="cd01948">
    <property type="entry name" value="EAL"/>
    <property type="match status" value="1"/>
</dbReference>
<keyword evidence="1" id="KW-1133">Transmembrane helix</keyword>
<accession>A0A6F8PLF6</accession>
<dbReference type="Pfam" id="PF00563">
    <property type="entry name" value="EAL"/>
    <property type="match status" value="1"/>
</dbReference>
<dbReference type="InterPro" id="IPR000014">
    <property type="entry name" value="PAS"/>
</dbReference>
<dbReference type="InterPro" id="IPR003018">
    <property type="entry name" value="GAF"/>
</dbReference>
<keyword evidence="7" id="KW-1185">Reference proteome</keyword>
<feature type="domain" description="PAC" evidence="3">
    <location>
        <begin position="535"/>
        <end position="587"/>
    </location>
</feature>
<dbReference type="InterPro" id="IPR001633">
    <property type="entry name" value="EAL_dom"/>
</dbReference>
<dbReference type="PROSITE" id="PS50887">
    <property type="entry name" value="GGDEF"/>
    <property type="match status" value="1"/>
</dbReference>
<dbReference type="RefSeq" id="WP_173290719.1">
    <property type="nucleotide sequence ID" value="NZ_AP021888.1"/>
</dbReference>
<dbReference type="PROSITE" id="PS50112">
    <property type="entry name" value="PAS"/>
    <property type="match status" value="1"/>
</dbReference>
<keyword evidence="1" id="KW-0812">Transmembrane</keyword>
<protein>
    <recommendedName>
        <fullName evidence="8">Bifunctional diguanylate cyclase/phosphodiesterase</fullName>
    </recommendedName>
</protein>
<evidence type="ECO:0000259" key="5">
    <source>
        <dbReference type="PROSITE" id="PS50887"/>
    </source>
</evidence>
<dbReference type="SUPFAM" id="SSF141868">
    <property type="entry name" value="EAL domain-like"/>
    <property type="match status" value="1"/>
</dbReference>
<proteinExistence type="predicted"/>
<dbReference type="SUPFAM" id="SSF55785">
    <property type="entry name" value="PYP-like sensor domain (PAS domain)"/>
    <property type="match status" value="1"/>
</dbReference>
<evidence type="ECO:0000259" key="3">
    <source>
        <dbReference type="PROSITE" id="PS50113"/>
    </source>
</evidence>
<dbReference type="SUPFAM" id="SSF55073">
    <property type="entry name" value="Nucleotide cyclase"/>
    <property type="match status" value="1"/>
</dbReference>
<dbReference type="CDD" id="cd01949">
    <property type="entry name" value="GGDEF"/>
    <property type="match status" value="1"/>
</dbReference>
<dbReference type="PROSITE" id="PS50113">
    <property type="entry name" value="PAC"/>
    <property type="match status" value="1"/>
</dbReference>
<dbReference type="SMART" id="SM00086">
    <property type="entry name" value="PAC"/>
    <property type="match status" value="1"/>
</dbReference>
<feature type="domain" description="EAL" evidence="4">
    <location>
        <begin position="768"/>
        <end position="1021"/>
    </location>
</feature>
<dbReference type="SUPFAM" id="SSF55781">
    <property type="entry name" value="GAF domain-like"/>
    <property type="match status" value="1"/>
</dbReference>
<dbReference type="SMART" id="SM00052">
    <property type="entry name" value="EAL"/>
    <property type="match status" value="1"/>
</dbReference>
<evidence type="ECO:0000259" key="4">
    <source>
        <dbReference type="PROSITE" id="PS50883"/>
    </source>
</evidence>
<dbReference type="PANTHER" id="PTHR44757:SF2">
    <property type="entry name" value="BIOFILM ARCHITECTURE MAINTENANCE PROTEIN MBAA"/>
    <property type="match status" value="1"/>
</dbReference>
<dbReference type="InterPro" id="IPR052155">
    <property type="entry name" value="Biofilm_reg_signaling"/>
</dbReference>
<dbReference type="InterPro" id="IPR000160">
    <property type="entry name" value="GGDEF_dom"/>
</dbReference>